<keyword evidence="1" id="KW-0472">Membrane</keyword>
<dbReference type="AlphaFoldDB" id="A0A7X0MIP9"/>
<feature type="transmembrane region" description="Helical" evidence="1">
    <location>
        <begin position="131"/>
        <end position="148"/>
    </location>
</feature>
<evidence type="ECO:0008006" key="4">
    <source>
        <dbReference type="Google" id="ProtNLM"/>
    </source>
</evidence>
<name>A0A7X0MIP9_9SPHI</name>
<evidence type="ECO:0000313" key="2">
    <source>
        <dbReference type="EMBL" id="MBB6498785.1"/>
    </source>
</evidence>
<evidence type="ECO:0000256" key="1">
    <source>
        <dbReference type="SAM" id="Phobius"/>
    </source>
</evidence>
<comment type="caution">
    <text evidence="2">The sequence shown here is derived from an EMBL/GenBank/DDBJ whole genome shotgun (WGS) entry which is preliminary data.</text>
</comment>
<dbReference type="EMBL" id="JACHCC010000002">
    <property type="protein sequence ID" value="MBB6498785.1"/>
    <property type="molecule type" value="Genomic_DNA"/>
</dbReference>
<sequence>MYAINHAATALLLKKKGSTLPLLPLLISVQLVEILWVFFNYFGWEYFSVSGGKLHLDYLPYSHSVLSGIVAAAISFSIINWGYKNKKLAIAFAIGVLSHIVLDIICHEKDIRLSPFSATPVWGFGIIDHPFLNFGVEFFYGIFCWWYFKGSKALLAVIVIFNIFDLPLMFAGASSLGPIMHYPFILPSVILFQILITWYFIYRYATR</sequence>
<gene>
    <name evidence="2" type="ORF">HDF25_000922</name>
</gene>
<organism evidence="2 3">
    <name type="scientific">Pedobacter cryoconitis</name>
    <dbReference type="NCBI Taxonomy" id="188932"/>
    <lineage>
        <taxon>Bacteria</taxon>
        <taxon>Pseudomonadati</taxon>
        <taxon>Bacteroidota</taxon>
        <taxon>Sphingobacteriia</taxon>
        <taxon>Sphingobacteriales</taxon>
        <taxon>Sphingobacteriaceae</taxon>
        <taxon>Pedobacter</taxon>
    </lineage>
</organism>
<keyword evidence="1" id="KW-1133">Transmembrane helix</keyword>
<feature type="transmembrane region" description="Helical" evidence="1">
    <location>
        <begin position="153"/>
        <end position="173"/>
    </location>
</feature>
<dbReference type="Proteomes" id="UP000521017">
    <property type="component" value="Unassembled WGS sequence"/>
</dbReference>
<feature type="transmembrane region" description="Helical" evidence="1">
    <location>
        <begin position="88"/>
        <end position="105"/>
    </location>
</feature>
<feature type="transmembrane region" description="Helical" evidence="1">
    <location>
        <begin position="179"/>
        <end position="201"/>
    </location>
</feature>
<reference evidence="2 3" key="1">
    <citation type="submission" date="2020-08" db="EMBL/GenBank/DDBJ databases">
        <title>Genomic Encyclopedia of Type Strains, Phase IV (KMG-V): Genome sequencing to study the core and pangenomes of soil and plant-associated prokaryotes.</title>
        <authorList>
            <person name="Whitman W."/>
        </authorList>
    </citation>
    <scope>NUCLEOTIDE SEQUENCE [LARGE SCALE GENOMIC DNA]</scope>
    <source>
        <strain evidence="2 3">M2T3</strain>
    </source>
</reference>
<evidence type="ECO:0000313" key="3">
    <source>
        <dbReference type="Proteomes" id="UP000521017"/>
    </source>
</evidence>
<feature type="transmembrane region" description="Helical" evidence="1">
    <location>
        <begin position="20"/>
        <end position="41"/>
    </location>
</feature>
<dbReference type="RefSeq" id="WP_184623217.1">
    <property type="nucleotide sequence ID" value="NZ_JACHCC010000002.1"/>
</dbReference>
<protein>
    <recommendedName>
        <fullName evidence="4">Metal-dependent hydrolase</fullName>
    </recommendedName>
</protein>
<proteinExistence type="predicted"/>
<keyword evidence="1" id="KW-0812">Transmembrane</keyword>
<accession>A0A7X0MIP9</accession>
<feature type="transmembrane region" description="Helical" evidence="1">
    <location>
        <begin position="61"/>
        <end position="81"/>
    </location>
</feature>